<keyword evidence="2" id="KW-0067">ATP-binding</keyword>
<feature type="domain" description="SNF2 N-terminal" evidence="5">
    <location>
        <begin position="367"/>
        <end position="469"/>
    </location>
</feature>
<feature type="coiled-coil region" evidence="3">
    <location>
        <begin position="181"/>
        <end position="229"/>
    </location>
</feature>
<dbReference type="Pfam" id="PF00176">
    <property type="entry name" value="SNF2-rel_dom"/>
    <property type="match status" value="1"/>
</dbReference>
<dbReference type="AlphaFoldDB" id="A0A0C3D4F8"/>
<evidence type="ECO:0000256" key="3">
    <source>
        <dbReference type="SAM" id="Coils"/>
    </source>
</evidence>
<dbReference type="GO" id="GO:0005524">
    <property type="term" value="F:ATP binding"/>
    <property type="evidence" value="ECO:0007669"/>
    <property type="project" value="InterPro"/>
</dbReference>
<evidence type="ECO:0000256" key="1">
    <source>
        <dbReference type="ARBA" id="ARBA00022741"/>
    </source>
</evidence>
<dbReference type="InterPro" id="IPR000330">
    <property type="entry name" value="SNF2_N"/>
</dbReference>
<name>A0A0C3D4F8_9AGAM</name>
<proteinExistence type="predicted"/>
<dbReference type="EMBL" id="KN822130">
    <property type="protein sequence ID" value="KIM55650.1"/>
    <property type="molecule type" value="Genomic_DNA"/>
</dbReference>
<organism evidence="6 7">
    <name type="scientific">Scleroderma citrinum Foug A</name>
    <dbReference type="NCBI Taxonomy" id="1036808"/>
    <lineage>
        <taxon>Eukaryota</taxon>
        <taxon>Fungi</taxon>
        <taxon>Dikarya</taxon>
        <taxon>Basidiomycota</taxon>
        <taxon>Agaricomycotina</taxon>
        <taxon>Agaricomycetes</taxon>
        <taxon>Agaricomycetidae</taxon>
        <taxon>Boletales</taxon>
        <taxon>Sclerodermatineae</taxon>
        <taxon>Sclerodermataceae</taxon>
        <taxon>Scleroderma</taxon>
    </lineage>
</organism>
<dbReference type="InterPro" id="IPR038718">
    <property type="entry name" value="SNF2-like_sf"/>
</dbReference>
<keyword evidence="3" id="KW-0175">Coiled coil</keyword>
<dbReference type="OrthoDB" id="3270319at2759"/>
<dbReference type="SUPFAM" id="SSF52540">
    <property type="entry name" value="P-loop containing nucleoside triphosphate hydrolases"/>
    <property type="match status" value="1"/>
</dbReference>
<reference evidence="6 7" key="1">
    <citation type="submission" date="2014-04" db="EMBL/GenBank/DDBJ databases">
        <authorList>
            <consortium name="DOE Joint Genome Institute"/>
            <person name="Kuo A."/>
            <person name="Kohler A."/>
            <person name="Nagy L.G."/>
            <person name="Floudas D."/>
            <person name="Copeland A."/>
            <person name="Barry K.W."/>
            <person name="Cichocki N."/>
            <person name="Veneault-Fourrey C."/>
            <person name="LaButti K."/>
            <person name="Lindquist E.A."/>
            <person name="Lipzen A."/>
            <person name="Lundell T."/>
            <person name="Morin E."/>
            <person name="Murat C."/>
            <person name="Sun H."/>
            <person name="Tunlid A."/>
            <person name="Henrissat B."/>
            <person name="Grigoriev I.V."/>
            <person name="Hibbett D.S."/>
            <person name="Martin F."/>
            <person name="Nordberg H.P."/>
            <person name="Cantor M.N."/>
            <person name="Hua S.X."/>
        </authorList>
    </citation>
    <scope>NUCLEOTIDE SEQUENCE [LARGE SCALE GENOMIC DNA]</scope>
    <source>
        <strain evidence="6 7">Foug A</strain>
    </source>
</reference>
<feature type="chain" id="PRO_5002176373" description="SNF2 N-terminal domain-containing protein" evidence="4">
    <location>
        <begin position="17"/>
        <end position="495"/>
    </location>
</feature>
<reference evidence="7" key="2">
    <citation type="submission" date="2015-01" db="EMBL/GenBank/DDBJ databases">
        <title>Evolutionary Origins and Diversification of the Mycorrhizal Mutualists.</title>
        <authorList>
            <consortium name="DOE Joint Genome Institute"/>
            <consortium name="Mycorrhizal Genomics Consortium"/>
            <person name="Kohler A."/>
            <person name="Kuo A."/>
            <person name="Nagy L.G."/>
            <person name="Floudas D."/>
            <person name="Copeland A."/>
            <person name="Barry K.W."/>
            <person name="Cichocki N."/>
            <person name="Veneault-Fourrey C."/>
            <person name="LaButti K."/>
            <person name="Lindquist E.A."/>
            <person name="Lipzen A."/>
            <person name="Lundell T."/>
            <person name="Morin E."/>
            <person name="Murat C."/>
            <person name="Riley R."/>
            <person name="Ohm R."/>
            <person name="Sun H."/>
            <person name="Tunlid A."/>
            <person name="Henrissat B."/>
            <person name="Grigoriev I.V."/>
            <person name="Hibbett D.S."/>
            <person name="Martin F."/>
        </authorList>
    </citation>
    <scope>NUCLEOTIDE SEQUENCE [LARGE SCALE GENOMIC DNA]</scope>
    <source>
        <strain evidence="7">Foug A</strain>
    </source>
</reference>
<evidence type="ECO:0000259" key="5">
    <source>
        <dbReference type="Pfam" id="PF00176"/>
    </source>
</evidence>
<dbReference type="InterPro" id="IPR027417">
    <property type="entry name" value="P-loop_NTPase"/>
</dbReference>
<protein>
    <recommendedName>
        <fullName evidence="5">SNF2 N-terminal domain-containing protein</fullName>
    </recommendedName>
</protein>
<dbReference type="STRING" id="1036808.A0A0C3D4F8"/>
<keyword evidence="4" id="KW-0732">Signal</keyword>
<accession>A0A0C3D4F8</accession>
<evidence type="ECO:0000313" key="7">
    <source>
        <dbReference type="Proteomes" id="UP000053989"/>
    </source>
</evidence>
<evidence type="ECO:0000256" key="2">
    <source>
        <dbReference type="ARBA" id="ARBA00022840"/>
    </source>
</evidence>
<keyword evidence="7" id="KW-1185">Reference proteome</keyword>
<dbReference type="Gene3D" id="3.40.50.10810">
    <property type="entry name" value="Tandem AAA-ATPase domain"/>
    <property type="match status" value="1"/>
</dbReference>
<dbReference type="HOGENOM" id="CLU_024528_0_0_1"/>
<dbReference type="Proteomes" id="UP000053989">
    <property type="component" value="Unassembled WGS sequence"/>
</dbReference>
<dbReference type="PANTHER" id="PTHR10799">
    <property type="entry name" value="SNF2/RAD54 HELICASE FAMILY"/>
    <property type="match status" value="1"/>
</dbReference>
<keyword evidence="1" id="KW-0547">Nucleotide-binding</keyword>
<sequence>MPTLSIAGALLVLAKTEDLPWTASQWQVITQIAGVPWHTASDAALNAPAPNVPSWTTQNAQSVEAYAVALANCATVDEQIKLSKLAHGDNQQAGRKMWGEFFNNHWTHIWKMPRIIDQAFKDCGCSPYDAMGDMGMQQVILPTLATRLFGASAFMNISAIIRPPIRRFLEVIVTHTWNRYRRNTSKEVKKLEKDKASLNEQWKASIEELEQRKRELEAMLAAARQDESQRASIDKLPKALRDALANLAKEDRVREVDEAIQAALETLSPEGLDTVEIPEGPTVDLSEWREGVEDLRALSEDQLWEQLGFPNKALPFFQEWTDPDAMIESWTDAGEKWLQTADGGRERLVPRWHQLVGILRMLQRGFDRQPVLVMDGVGIGKTLQAIGLIACLAFYRNHFEKHGHFPGIFANRKWQEQEGNIPDGPVIIVCPVNLQEQWTREIRRFLQRGTFDIFPYVGKLMSRSTWWTRGYTQSHQPAHRRIILATQSVRVSFAI</sequence>
<gene>
    <name evidence="6" type="ORF">SCLCIDRAFT_134271</name>
</gene>
<evidence type="ECO:0000256" key="4">
    <source>
        <dbReference type="SAM" id="SignalP"/>
    </source>
</evidence>
<feature type="signal peptide" evidence="4">
    <location>
        <begin position="1"/>
        <end position="16"/>
    </location>
</feature>
<evidence type="ECO:0000313" key="6">
    <source>
        <dbReference type="EMBL" id="KIM55650.1"/>
    </source>
</evidence>
<dbReference type="InParanoid" id="A0A0C3D4F8"/>